<dbReference type="OrthoDB" id="1608002at2759"/>
<comment type="similarity">
    <text evidence="2">Belongs to the PPase family.</text>
</comment>
<keyword evidence="6" id="KW-0460">Magnesium</keyword>
<protein>
    <recommendedName>
        <fullName evidence="3">inorganic diphosphatase</fullName>
        <ecNumber evidence="3">3.6.1.1</ecNumber>
    </recommendedName>
    <alternativeName>
        <fullName evidence="7">Pyrophosphate phospho-hydrolase</fullName>
    </alternativeName>
</protein>
<dbReference type="EMBL" id="HE580277">
    <property type="protein sequence ID" value="CCD27243.1"/>
    <property type="molecule type" value="Genomic_DNA"/>
</dbReference>
<dbReference type="HOGENOM" id="CLU_040684_0_2_1"/>
<dbReference type="SUPFAM" id="SSF50324">
    <property type="entry name" value="Inorganic pyrophosphatase"/>
    <property type="match status" value="1"/>
</dbReference>
<evidence type="ECO:0000256" key="1">
    <source>
        <dbReference type="ARBA" id="ARBA00001946"/>
    </source>
</evidence>
<dbReference type="GO" id="GO:0000287">
    <property type="term" value="F:magnesium ion binding"/>
    <property type="evidence" value="ECO:0007669"/>
    <property type="project" value="InterPro"/>
</dbReference>
<reference evidence="8 9" key="1">
    <citation type="journal article" date="2011" name="Proc. Natl. Acad. Sci. U.S.A.">
        <title>Evolutionary erosion of yeast sex chromosomes by mating-type switching accidents.</title>
        <authorList>
            <person name="Gordon J.L."/>
            <person name="Armisen D."/>
            <person name="Proux-Wera E."/>
            <person name="Oheigeartaigh S.S."/>
            <person name="Byrne K.P."/>
            <person name="Wolfe K.H."/>
        </authorList>
    </citation>
    <scope>NUCLEOTIDE SEQUENCE [LARGE SCALE GENOMIC DNA]</scope>
    <source>
        <strain evidence="9">ATCC 10597 / BCRC 20456 / CBS 421 / NBRC 0211 / NRRL Y-12639</strain>
    </source>
</reference>
<evidence type="ECO:0000256" key="6">
    <source>
        <dbReference type="ARBA" id="ARBA00022842"/>
    </source>
</evidence>
<dbReference type="InterPro" id="IPR036649">
    <property type="entry name" value="Pyrophosphatase_sf"/>
</dbReference>
<organism evidence="8 9">
    <name type="scientific">Naumovozyma dairenensis (strain ATCC 10597 / BCRC 20456 / CBS 421 / NBRC 0211 / NRRL Y-12639)</name>
    <name type="common">Saccharomyces dairenensis</name>
    <dbReference type="NCBI Taxonomy" id="1071378"/>
    <lineage>
        <taxon>Eukaryota</taxon>
        <taxon>Fungi</taxon>
        <taxon>Dikarya</taxon>
        <taxon>Ascomycota</taxon>
        <taxon>Saccharomycotina</taxon>
        <taxon>Saccharomycetes</taxon>
        <taxon>Saccharomycetales</taxon>
        <taxon>Saccharomycetaceae</taxon>
        <taxon>Naumovozyma</taxon>
    </lineage>
</organism>
<dbReference type="STRING" id="1071378.G0WHI2"/>
<dbReference type="CDD" id="cd00412">
    <property type="entry name" value="pyrophosphatase"/>
    <property type="match status" value="1"/>
</dbReference>
<keyword evidence="4" id="KW-0479">Metal-binding</keyword>
<evidence type="ECO:0000256" key="7">
    <source>
        <dbReference type="ARBA" id="ARBA00032535"/>
    </source>
</evidence>
<gene>
    <name evidence="8" type="primary">NDAI0K00520</name>
    <name evidence="8" type="ordered locus">NDAI_0K00520</name>
</gene>
<accession>G0WHI2</accession>
<dbReference type="PROSITE" id="PS00387">
    <property type="entry name" value="PPASE"/>
    <property type="match status" value="1"/>
</dbReference>
<dbReference type="AlphaFoldDB" id="G0WHI2"/>
<evidence type="ECO:0000256" key="3">
    <source>
        <dbReference type="ARBA" id="ARBA00012146"/>
    </source>
</evidence>
<name>G0WHI2_NAUDC</name>
<dbReference type="PANTHER" id="PTHR10286">
    <property type="entry name" value="INORGANIC PYROPHOSPHATASE"/>
    <property type="match status" value="1"/>
</dbReference>
<keyword evidence="9" id="KW-1185">Reference proteome</keyword>
<dbReference type="RefSeq" id="XP_003672486.1">
    <property type="nucleotide sequence ID" value="XM_003672438.1"/>
</dbReference>
<dbReference type="GO" id="GO:0009060">
    <property type="term" value="P:aerobic respiration"/>
    <property type="evidence" value="ECO:0007669"/>
    <property type="project" value="EnsemblFungi"/>
</dbReference>
<evidence type="ECO:0000313" key="9">
    <source>
        <dbReference type="Proteomes" id="UP000000689"/>
    </source>
</evidence>
<dbReference type="GO" id="GO:0006796">
    <property type="term" value="P:phosphate-containing compound metabolic process"/>
    <property type="evidence" value="ECO:0007669"/>
    <property type="project" value="InterPro"/>
</dbReference>
<dbReference type="FunFam" id="3.90.80.10:FF:000007">
    <property type="entry name" value="Inorganic pyrophosphatase, mitochondrial"/>
    <property type="match status" value="1"/>
</dbReference>
<dbReference type="Pfam" id="PF00719">
    <property type="entry name" value="Pyrophosphatase"/>
    <property type="match status" value="1"/>
</dbReference>
<dbReference type="InterPro" id="IPR008162">
    <property type="entry name" value="Pyrophosphatase"/>
</dbReference>
<sequence length="296" mass="33866">MIAIRRLRSLTTILRRRSYSAVKQGSKYSQNYRQYLKLDNGEIGSYFHDIPMELNHLNRTVNMVVEIPRWTHAKFEISKDLPFNPITQDVKKGKVRFVNNIFPFYGYIHNYGAIPQTWEDPTVNHEIGEGRALVGDNDPLDCCEIGSSVFTTGEIKTVKILGSIALIDDGELDWKVIVINVKDPLASSVNNIHDVEKHFPGLLTATRNWFRDYKVPMNKLKNEFAFNGEYKDVTETIKVIEECHNTWKGLISGGLDGSKIGKLPQVQRAGNNVTMSDNEEPESDIPKDLDKWYYVE</sequence>
<dbReference type="Gene3D" id="3.90.80.10">
    <property type="entry name" value="Inorganic pyrophosphatase"/>
    <property type="match status" value="1"/>
</dbReference>
<dbReference type="eggNOG" id="KOG1626">
    <property type="taxonomic scope" value="Eukaryota"/>
</dbReference>
<evidence type="ECO:0000256" key="4">
    <source>
        <dbReference type="ARBA" id="ARBA00022723"/>
    </source>
</evidence>
<dbReference type="GeneID" id="11497531"/>
<evidence type="ECO:0000313" key="8">
    <source>
        <dbReference type="EMBL" id="CCD27243.1"/>
    </source>
</evidence>
<proteinExistence type="inferred from homology"/>
<dbReference type="Proteomes" id="UP000000689">
    <property type="component" value="Chromosome 11"/>
</dbReference>
<keyword evidence="5" id="KW-0378">Hydrolase</keyword>
<evidence type="ECO:0000256" key="2">
    <source>
        <dbReference type="ARBA" id="ARBA00006220"/>
    </source>
</evidence>
<dbReference type="GO" id="GO:0005739">
    <property type="term" value="C:mitochondrion"/>
    <property type="evidence" value="ECO:0007669"/>
    <property type="project" value="EnsemblFungi"/>
</dbReference>
<evidence type="ECO:0000256" key="5">
    <source>
        <dbReference type="ARBA" id="ARBA00022801"/>
    </source>
</evidence>
<dbReference type="GO" id="GO:0004427">
    <property type="term" value="F:inorganic diphosphate phosphatase activity"/>
    <property type="evidence" value="ECO:0007669"/>
    <property type="project" value="UniProtKB-EC"/>
</dbReference>
<dbReference type="EC" id="3.6.1.1" evidence="3"/>
<dbReference type="OMA" id="KEVDRWH"/>
<dbReference type="KEGG" id="ndi:NDAI_0K00520"/>
<comment type="cofactor">
    <cofactor evidence="1">
        <name>Mg(2+)</name>
        <dbReference type="ChEBI" id="CHEBI:18420"/>
    </cofactor>
</comment>